<proteinExistence type="predicted"/>
<protein>
    <recommendedName>
        <fullName evidence="4">G-protein coupled receptors family 3 profile domain-containing protein</fullName>
    </recommendedName>
</protein>
<evidence type="ECO:0008006" key="4">
    <source>
        <dbReference type="Google" id="ProtNLM"/>
    </source>
</evidence>
<dbReference type="PANTHER" id="PTHR38848">
    <property type="entry name" value="G-PROTEIN COUPLED RECEPTORS FAMILY 3 PROFILE DOMAIN-CONTAINING PROTEIN"/>
    <property type="match status" value="1"/>
</dbReference>
<feature type="transmembrane region" description="Helical" evidence="1">
    <location>
        <begin position="151"/>
        <end position="172"/>
    </location>
</feature>
<evidence type="ECO:0000256" key="1">
    <source>
        <dbReference type="SAM" id="Phobius"/>
    </source>
</evidence>
<feature type="transmembrane region" description="Helical" evidence="1">
    <location>
        <begin position="43"/>
        <end position="64"/>
    </location>
</feature>
<evidence type="ECO:0000313" key="3">
    <source>
        <dbReference type="Proteomes" id="UP000244855"/>
    </source>
</evidence>
<gene>
    <name evidence="2" type="ORF">DM02DRAFT_583575</name>
</gene>
<dbReference type="Proteomes" id="UP000244855">
    <property type="component" value="Unassembled WGS sequence"/>
</dbReference>
<dbReference type="EMBL" id="KZ805311">
    <property type="protein sequence ID" value="PVI05975.1"/>
    <property type="molecule type" value="Genomic_DNA"/>
</dbReference>
<feature type="transmembrane region" description="Helical" evidence="1">
    <location>
        <begin position="272"/>
        <end position="291"/>
    </location>
</feature>
<keyword evidence="1" id="KW-0812">Transmembrane</keyword>
<feature type="transmembrane region" description="Helical" evidence="1">
    <location>
        <begin position="297"/>
        <end position="321"/>
    </location>
</feature>
<feature type="transmembrane region" description="Helical" evidence="1">
    <location>
        <begin position="192"/>
        <end position="216"/>
    </location>
</feature>
<keyword evidence="1" id="KW-1133">Transmembrane helix</keyword>
<reference evidence="2 3" key="1">
    <citation type="journal article" date="2018" name="Sci. Rep.">
        <title>Comparative genomics provides insights into the lifestyle and reveals functional heterogeneity of dark septate endophytic fungi.</title>
        <authorList>
            <person name="Knapp D.G."/>
            <person name="Nemeth J.B."/>
            <person name="Barry K."/>
            <person name="Hainaut M."/>
            <person name="Henrissat B."/>
            <person name="Johnson J."/>
            <person name="Kuo A."/>
            <person name="Lim J.H.P."/>
            <person name="Lipzen A."/>
            <person name="Nolan M."/>
            <person name="Ohm R.A."/>
            <person name="Tamas L."/>
            <person name="Grigoriev I.V."/>
            <person name="Spatafora J.W."/>
            <person name="Nagy L.G."/>
            <person name="Kovacs G.M."/>
        </authorList>
    </citation>
    <scope>NUCLEOTIDE SEQUENCE [LARGE SCALE GENOMIC DNA]</scope>
    <source>
        <strain evidence="2 3">DSE2036</strain>
    </source>
</reference>
<sequence length="362" mass="40017">MKTSTSLLVFSAVLVEGFPLPKITPRVEPRYDGAPGTGALGRVVYGIISMICLCGLAFALGLRVKQFERKRKLKFAWILSQIQTVLALALVISGAILVYGLNLTTYKQCRASITVCLFLYFSSKILLYIFYLERVHIARLPDVSKRTQDKIWIAGMIIAVGFFGGMALWCLATPHAKISLKDGHCLIGSDMIPSYITFSFDIIINIGLTFVFCWLIMPILKNQERGVDYCGSEESQPSPRKRAVVRRMLGRGRTETDDRLAQSIKKMLKRNIIGSALTFVAGSINLIIYFVDATSQIAYVCYTLCVVDVVFGVLVVHWLTFGSNAANGPSLHSTMHSMRSTITPFPGLSMPDPVVTHSKASI</sequence>
<keyword evidence="3" id="KW-1185">Reference proteome</keyword>
<feature type="transmembrane region" description="Helical" evidence="1">
    <location>
        <begin position="111"/>
        <end position="131"/>
    </location>
</feature>
<dbReference type="OrthoDB" id="3210850at2759"/>
<feature type="transmembrane region" description="Helical" evidence="1">
    <location>
        <begin position="76"/>
        <end position="99"/>
    </location>
</feature>
<keyword evidence="1" id="KW-0472">Membrane</keyword>
<dbReference type="AlphaFoldDB" id="A0A2V1E9R7"/>
<organism evidence="2 3">
    <name type="scientific">Periconia macrospinosa</name>
    <dbReference type="NCBI Taxonomy" id="97972"/>
    <lineage>
        <taxon>Eukaryota</taxon>
        <taxon>Fungi</taxon>
        <taxon>Dikarya</taxon>
        <taxon>Ascomycota</taxon>
        <taxon>Pezizomycotina</taxon>
        <taxon>Dothideomycetes</taxon>
        <taxon>Pleosporomycetidae</taxon>
        <taxon>Pleosporales</taxon>
        <taxon>Massarineae</taxon>
        <taxon>Periconiaceae</taxon>
        <taxon>Periconia</taxon>
    </lineage>
</organism>
<evidence type="ECO:0000313" key="2">
    <source>
        <dbReference type="EMBL" id="PVI05975.1"/>
    </source>
</evidence>
<dbReference type="PANTHER" id="PTHR38848:SF3">
    <property type="entry name" value="G-PROTEIN COUPLED RECEPTORS FAMILY 3 PROFILE DOMAIN-CONTAINING PROTEIN"/>
    <property type="match status" value="1"/>
</dbReference>
<accession>A0A2V1E9R7</accession>
<name>A0A2V1E9R7_9PLEO</name>